<evidence type="ECO:0000313" key="1">
    <source>
        <dbReference type="EMBL" id="SFY45461.1"/>
    </source>
</evidence>
<dbReference type="EMBL" id="FPJO01000077">
    <property type="protein sequence ID" value="SFY45461.1"/>
    <property type="molecule type" value="Genomic_DNA"/>
</dbReference>
<accession>A0A1K2FEK0</accession>
<gene>
    <name evidence="1" type="ORF">SAMN02787144_10773</name>
</gene>
<organism evidence="1 2">
    <name type="scientific">Streptomyces atratus</name>
    <dbReference type="NCBI Taxonomy" id="1893"/>
    <lineage>
        <taxon>Bacteria</taxon>
        <taxon>Bacillati</taxon>
        <taxon>Actinomycetota</taxon>
        <taxon>Actinomycetes</taxon>
        <taxon>Kitasatosporales</taxon>
        <taxon>Streptomycetaceae</taxon>
        <taxon>Streptomyces</taxon>
    </lineage>
</organism>
<reference evidence="1 2" key="1">
    <citation type="submission" date="2016-11" db="EMBL/GenBank/DDBJ databases">
        <authorList>
            <person name="Jaros S."/>
            <person name="Januszkiewicz K."/>
            <person name="Wedrychowicz H."/>
        </authorList>
    </citation>
    <scope>NUCLEOTIDE SEQUENCE [LARGE SCALE GENOMIC DNA]</scope>
    <source>
        <strain evidence="1 2">OK807</strain>
    </source>
</reference>
<dbReference type="AlphaFoldDB" id="A0A1K2FEK0"/>
<proteinExistence type="predicted"/>
<sequence>MFAGVVVGASAPDVGPASFTMAGFVPDADRGRGRDQNSDLAVIEAMAELGLDIQTSDYGQYPAGRSLYSLDTGGTWRWVRDLRPDEM</sequence>
<protein>
    <submittedName>
        <fullName evidence="1">Uncharacterized protein</fullName>
    </submittedName>
</protein>
<dbReference type="Proteomes" id="UP000181909">
    <property type="component" value="Unassembled WGS sequence"/>
</dbReference>
<evidence type="ECO:0000313" key="2">
    <source>
        <dbReference type="Proteomes" id="UP000181909"/>
    </source>
</evidence>
<name>A0A1K2FEK0_STRAR</name>